<feature type="compositionally biased region" description="Acidic residues" evidence="1">
    <location>
        <begin position="79"/>
        <end position="109"/>
    </location>
</feature>
<dbReference type="OrthoDB" id="2372437at2759"/>
<sequence>MSNDIHSPEISDPGEEKDEKRHMYINVHGLSWRLNELIYLLHNILDPVTVPNYNRSRQRSHMKRVAQPDSMLDWTAGGENEESDYSEEEDEEDEEDDDDDNDENEDEDSNEKRGSGVEMGMTKEVVKD</sequence>
<keyword evidence="3" id="KW-1185">Reference proteome</keyword>
<dbReference type="Proteomes" id="UP000439903">
    <property type="component" value="Unassembled WGS sequence"/>
</dbReference>
<evidence type="ECO:0000313" key="3">
    <source>
        <dbReference type="Proteomes" id="UP000439903"/>
    </source>
</evidence>
<comment type="caution">
    <text evidence="2">The sequence shown here is derived from an EMBL/GenBank/DDBJ whole genome shotgun (WGS) entry which is preliminary data.</text>
</comment>
<feature type="region of interest" description="Disordered" evidence="1">
    <location>
        <begin position="49"/>
        <end position="128"/>
    </location>
</feature>
<organism evidence="2 3">
    <name type="scientific">Gigaspora margarita</name>
    <dbReference type="NCBI Taxonomy" id="4874"/>
    <lineage>
        <taxon>Eukaryota</taxon>
        <taxon>Fungi</taxon>
        <taxon>Fungi incertae sedis</taxon>
        <taxon>Mucoromycota</taxon>
        <taxon>Glomeromycotina</taxon>
        <taxon>Glomeromycetes</taxon>
        <taxon>Diversisporales</taxon>
        <taxon>Gigasporaceae</taxon>
        <taxon>Gigaspora</taxon>
    </lineage>
</organism>
<dbReference type="AlphaFoldDB" id="A0A8H4B1J8"/>
<gene>
    <name evidence="2" type="ORF">F8M41_021632</name>
</gene>
<protein>
    <submittedName>
        <fullName evidence="2">Uncharacterized protein</fullName>
    </submittedName>
</protein>
<proteinExistence type="predicted"/>
<reference evidence="2 3" key="1">
    <citation type="journal article" date="2019" name="Environ. Microbiol.">
        <title>At the nexus of three kingdoms: the genome of the mycorrhizal fungus Gigaspora margarita provides insights into plant, endobacterial and fungal interactions.</title>
        <authorList>
            <person name="Venice F."/>
            <person name="Ghignone S."/>
            <person name="Salvioli di Fossalunga A."/>
            <person name="Amselem J."/>
            <person name="Novero M."/>
            <person name="Xianan X."/>
            <person name="Sedzielewska Toro K."/>
            <person name="Morin E."/>
            <person name="Lipzen A."/>
            <person name="Grigoriev I.V."/>
            <person name="Henrissat B."/>
            <person name="Martin F.M."/>
            <person name="Bonfante P."/>
        </authorList>
    </citation>
    <scope>NUCLEOTIDE SEQUENCE [LARGE SCALE GENOMIC DNA]</scope>
    <source>
        <strain evidence="2 3">BEG34</strain>
    </source>
</reference>
<name>A0A8H4B1J8_GIGMA</name>
<accession>A0A8H4B1J8</accession>
<evidence type="ECO:0000313" key="2">
    <source>
        <dbReference type="EMBL" id="KAF0552564.1"/>
    </source>
</evidence>
<dbReference type="EMBL" id="WTPW01000065">
    <property type="protein sequence ID" value="KAF0552564.1"/>
    <property type="molecule type" value="Genomic_DNA"/>
</dbReference>
<evidence type="ECO:0000256" key="1">
    <source>
        <dbReference type="SAM" id="MobiDB-lite"/>
    </source>
</evidence>